<dbReference type="GO" id="GO:0015419">
    <property type="term" value="F:ABC-type sulfate transporter activity"/>
    <property type="evidence" value="ECO:0007669"/>
    <property type="project" value="UniProtKB-UniRule"/>
</dbReference>
<keyword evidence="5 9" id="KW-1133">Transmembrane helix</keyword>
<dbReference type="PROSITE" id="PS50928">
    <property type="entry name" value="ABC_TM1"/>
    <property type="match status" value="1"/>
</dbReference>
<feature type="transmembrane region" description="Helical" evidence="9">
    <location>
        <begin position="64"/>
        <end position="88"/>
    </location>
</feature>
<comment type="subunit">
    <text evidence="2">The complex is composed of two ATP-binding proteins (CysA), two transmembrane proteins (CysT and CysW) and a solute-binding protein (CysP).</text>
</comment>
<evidence type="ECO:0000256" key="9">
    <source>
        <dbReference type="RuleBase" id="RU366001"/>
    </source>
</evidence>
<dbReference type="EMBL" id="QJJY01000011">
    <property type="protein sequence ID" value="PXX33035.1"/>
    <property type="molecule type" value="Genomic_DNA"/>
</dbReference>
<evidence type="ECO:0000256" key="6">
    <source>
        <dbReference type="ARBA" id="ARBA00023032"/>
    </source>
</evidence>
<sequence>MTTYTFRKPSALPGFGVTLGITVAYLSLVVLIPLAATFMKTATLSWDQFVTAVTSPRVLASYRLTFSAALGGALINAVFGFLVAWVLVRYTFPFKRLVDAIVDLPFALPTSVAGISLAAVYATNGWVGQYLAPLGVKIAFTPAGVLVALTFIGLPFVVRTVQPVLEDFEREQEEAAACLGASRWLTFRRVVLPAVLPALLTGFALAFARALGEYGSVIFIAGNVPMKSEITSLLIITKLEQYDYAGATALAVVMLVVSFLMLLLINTLQWYLQRRTSRGSSGKGASGPAPATVTVTATAAGGQQ</sequence>
<organism evidence="12 13">
    <name type="scientific">Burkholderia pyrrocinia</name>
    <name type="common">Pseudomonas pyrrocinia</name>
    <dbReference type="NCBI Taxonomy" id="60550"/>
    <lineage>
        <taxon>Bacteria</taxon>
        <taxon>Pseudomonadati</taxon>
        <taxon>Pseudomonadota</taxon>
        <taxon>Betaproteobacteria</taxon>
        <taxon>Burkholderiales</taxon>
        <taxon>Burkholderiaceae</taxon>
        <taxon>Burkholderia</taxon>
        <taxon>Burkholderia cepacia complex</taxon>
    </lineage>
</organism>
<evidence type="ECO:0000256" key="10">
    <source>
        <dbReference type="SAM" id="MobiDB-lite"/>
    </source>
</evidence>
<evidence type="ECO:0000256" key="4">
    <source>
        <dbReference type="ARBA" id="ARBA00022692"/>
    </source>
</evidence>
<dbReference type="InterPro" id="IPR011865">
    <property type="entry name" value="CysT_permease"/>
</dbReference>
<comment type="similarity">
    <text evidence="9">Belongs to the binding-protein-dependent transport system permease family. CysTW subfamily.</text>
</comment>
<dbReference type="Pfam" id="PF00528">
    <property type="entry name" value="BPD_transp_1"/>
    <property type="match status" value="1"/>
</dbReference>
<dbReference type="NCBIfam" id="TIGR00969">
    <property type="entry name" value="3a0106s02"/>
    <property type="match status" value="1"/>
</dbReference>
<evidence type="ECO:0000256" key="8">
    <source>
        <dbReference type="ARBA" id="ARBA00025323"/>
    </source>
</evidence>
<comment type="subcellular location">
    <subcellularLocation>
        <location evidence="1">Cell membrane</location>
        <topology evidence="1">Multi-pass membrane protein</topology>
    </subcellularLocation>
</comment>
<dbReference type="CDD" id="cd06261">
    <property type="entry name" value="TM_PBP2"/>
    <property type="match status" value="1"/>
</dbReference>
<keyword evidence="4 9" id="KW-0812">Transmembrane</keyword>
<keyword evidence="6 9" id="KW-0764">Sulfate transport</keyword>
<dbReference type="InterPro" id="IPR005667">
    <property type="entry name" value="Sulph_transpt2"/>
</dbReference>
<dbReference type="FunFam" id="1.10.3720.10:FF:000004">
    <property type="entry name" value="Sulfate transport system permease protein CysT"/>
    <property type="match status" value="1"/>
</dbReference>
<comment type="function">
    <text evidence="9">Part of the ABC transporter complex (TC 3.A.1.6.1) involved in sulfate/thiosulfate import.</text>
</comment>
<dbReference type="InterPro" id="IPR035906">
    <property type="entry name" value="MetI-like_sf"/>
</dbReference>
<feature type="transmembrane region" description="Helical" evidence="9">
    <location>
        <begin position="100"/>
        <end position="122"/>
    </location>
</feature>
<evidence type="ECO:0000256" key="7">
    <source>
        <dbReference type="ARBA" id="ARBA00023136"/>
    </source>
</evidence>
<feature type="domain" description="ABC transmembrane type-1" evidence="11">
    <location>
        <begin position="62"/>
        <end position="265"/>
    </location>
</feature>
<evidence type="ECO:0000259" key="11">
    <source>
        <dbReference type="PROSITE" id="PS50928"/>
    </source>
</evidence>
<keyword evidence="3 9" id="KW-0813">Transport</keyword>
<dbReference type="RefSeq" id="WP_072441510.1">
    <property type="nucleotide sequence ID" value="NZ_QJJY01000011.1"/>
</dbReference>
<protein>
    <recommendedName>
        <fullName evidence="9">Sulfate transport system permease protein CysT</fullName>
    </recommendedName>
</protein>
<dbReference type="InterPro" id="IPR000515">
    <property type="entry name" value="MetI-like"/>
</dbReference>
<feature type="compositionally biased region" description="Low complexity" evidence="10">
    <location>
        <begin position="286"/>
        <end position="304"/>
    </location>
</feature>
<comment type="caution">
    <text evidence="12">The sequence shown here is derived from an EMBL/GenBank/DDBJ whole genome shotgun (WGS) entry which is preliminary data.</text>
</comment>
<feature type="transmembrane region" description="Helical" evidence="9">
    <location>
        <begin position="12"/>
        <end position="36"/>
    </location>
</feature>
<evidence type="ECO:0000256" key="2">
    <source>
        <dbReference type="ARBA" id="ARBA00011779"/>
    </source>
</evidence>
<evidence type="ECO:0000256" key="1">
    <source>
        <dbReference type="ARBA" id="ARBA00004651"/>
    </source>
</evidence>
<dbReference type="SUPFAM" id="SSF161098">
    <property type="entry name" value="MetI-like"/>
    <property type="match status" value="1"/>
</dbReference>
<reference evidence="12 13" key="1">
    <citation type="submission" date="2018-05" db="EMBL/GenBank/DDBJ databases">
        <title>Comparative genomics of bacterial root endophytes of switchgrass collected from native prairies over two seasons.</title>
        <authorList>
            <person name="Tang Y."/>
        </authorList>
    </citation>
    <scope>NUCLEOTIDE SEQUENCE [LARGE SCALE GENOMIC DNA]</scope>
    <source>
        <strain evidence="12 13">NFIX32</strain>
    </source>
</reference>
<dbReference type="PANTHER" id="PTHR30406">
    <property type="entry name" value="SULFATE TRANSPORT SYSTEM PERMEASE PROTEIN"/>
    <property type="match status" value="1"/>
</dbReference>
<gene>
    <name evidence="12" type="ORF">NA66_1011140</name>
</gene>
<feature type="transmembrane region" description="Helical" evidence="9">
    <location>
        <begin position="134"/>
        <end position="158"/>
    </location>
</feature>
<evidence type="ECO:0000313" key="13">
    <source>
        <dbReference type="Proteomes" id="UP000247755"/>
    </source>
</evidence>
<keyword evidence="7 9" id="KW-0472">Membrane</keyword>
<comment type="caution">
    <text evidence="9">Lacks conserved residue(s) required for the propagation of feature annotation.</text>
</comment>
<proteinExistence type="inferred from homology"/>
<evidence type="ECO:0000256" key="3">
    <source>
        <dbReference type="ARBA" id="ARBA00022448"/>
    </source>
</evidence>
<dbReference type="GO" id="GO:0005886">
    <property type="term" value="C:plasma membrane"/>
    <property type="evidence" value="ECO:0007669"/>
    <property type="project" value="UniProtKB-SubCell"/>
</dbReference>
<dbReference type="PANTHER" id="PTHR30406:SF8">
    <property type="entry name" value="SULFATE TRANSPORT SYSTEM PERMEASE PROTEIN CYST"/>
    <property type="match status" value="1"/>
</dbReference>
<accession>A0A318IJN6</accession>
<dbReference type="AlphaFoldDB" id="A0A318IJN6"/>
<name>A0A318IJN6_BURPY</name>
<comment type="function">
    <text evidence="8">Part of the ABC transporter complex CysAWTP (TC 3.A.1.6.1) involved in sulfate/thiosulfate import. Probably responsible for the translocation of the substrate across the membrane.</text>
</comment>
<feature type="region of interest" description="Disordered" evidence="10">
    <location>
        <begin position="279"/>
        <end position="304"/>
    </location>
</feature>
<feature type="transmembrane region" description="Helical" evidence="9">
    <location>
        <begin position="190"/>
        <end position="211"/>
    </location>
</feature>
<feature type="transmembrane region" description="Helical" evidence="9">
    <location>
        <begin position="244"/>
        <end position="265"/>
    </location>
</feature>
<dbReference type="Gene3D" id="1.10.3720.10">
    <property type="entry name" value="MetI-like"/>
    <property type="match status" value="1"/>
</dbReference>
<evidence type="ECO:0000256" key="5">
    <source>
        <dbReference type="ARBA" id="ARBA00022989"/>
    </source>
</evidence>
<dbReference type="Proteomes" id="UP000247755">
    <property type="component" value="Unassembled WGS sequence"/>
</dbReference>
<evidence type="ECO:0000313" key="12">
    <source>
        <dbReference type="EMBL" id="PXX33035.1"/>
    </source>
</evidence>
<dbReference type="NCBIfam" id="TIGR02139">
    <property type="entry name" value="permease_CysT"/>
    <property type="match status" value="1"/>
</dbReference>